<dbReference type="EMBL" id="LKCW01000055">
    <property type="protein sequence ID" value="KPM42016.1"/>
    <property type="molecule type" value="Genomic_DNA"/>
</dbReference>
<evidence type="ECO:0000256" key="3">
    <source>
        <dbReference type="ARBA" id="ARBA00022692"/>
    </source>
</evidence>
<keyword evidence="5 8" id="KW-0472">Membrane</keyword>
<dbReference type="InterPro" id="IPR036259">
    <property type="entry name" value="MFS_trans_sf"/>
</dbReference>
<comment type="subcellular location">
    <subcellularLocation>
        <location evidence="1">Membrane</location>
        <topology evidence="1">Multi-pass membrane protein</topology>
    </subcellularLocation>
</comment>
<evidence type="ECO:0000313" key="10">
    <source>
        <dbReference type="EMBL" id="KPM42016.1"/>
    </source>
</evidence>
<organism evidence="10 11">
    <name type="scientific">Neonectria ditissima</name>
    <dbReference type="NCBI Taxonomy" id="78410"/>
    <lineage>
        <taxon>Eukaryota</taxon>
        <taxon>Fungi</taxon>
        <taxon>Dikarya</taxon>
        <taxon>Ascomycota</taxon>
        <taxon>Pezizomycotina</taxon>
        <taxon>Sordariomycetes</taxon>
        <taxon>Hypocreomycetidae</taxon>
        <taxon>Hypocreales</taxon>
        <taxon>Nectriaceae</taxon>
        <taxon>Neonectria</taxon>
    </lineage>
</organism>
<feature type="transmembrane region" description="Helical" evidence="8">
    <location>
        <begin position="454"/>
        <end position="476"/>
    </location>
</feature>
<feature type="transmembrane region" description="Helical" evidence="8">
    <location>
        <begin position="141"/>
        <end position="163"/>
    </location>
</feature>
<dbReference type="OrthoDB" id="5086884at2759"/>
<accession>A0A0P7B687</accession>
<sequence>MSNQNQSSTRAALLSLKRFFLGYSKDEPLGSTPHLLAWRSWKWFIIATVVLGIYVDIFLYGSTVVVLPFLLENQAGVSHDDIGKWTGYSMLTYSLASLISSPIAGFVADKAPNRRLPLLVGLLFLCVGCFCLWFARNITTLLMGRFLQGVSAGFVWSIGLALIADTVGVHEVGELLSYADISLCFGLASAPPISGLVLKACGKNAVYGLVMGLIVLDIVMRLFLIERQAAERFQSTSVDEETGINDQKDSTDGQDLSSQATSDMGKDSSYMEHVAIPLKSLRVFGALVGTWAVAHILISIDVLVPIYCEEQYGWGPLQVGLLLLVFYGPSLLCILTGRLADREHDGKWLAIGGFLGCIPSFLGLAAIHSISETEASLTMWFLMACAGISLSFANTPVMAEVVYALMDKQDRYPSLRRNAGGYGMAYGMFMTVFSLGSATASAGSPHFLELGGNAWAAAMYSLAASCLFAVVPVAMFTGPKPSCGRPFARRRPLLAPETISMDQIKGGEVLVMSEEVVSRTV</sequence>
<dbReference type="InterPro" id="IPR050930">
    <property type="entry name" value="MFS_Vesicular_Transporter"/>
</dbReference>
<evidence type="ECO:0000256" key="2">
    <source>
        <dbReference type="ARBA" id="ARBA00022448"/>
    </source>
</evidence>
<feature type="transmembrane region" description="Helical" evidence="8">
    <location>
        <begin position="175"/>
        <end position="193"/>
    </location>
</feature>
<evidence type="ECO:0000256" key="5">
    <source>
        <dbReference type="ARBA" id="ARBA00023136"/>
    </source>
</evidence>
<dbReference type="CDD" id="cd17325">
    <property type="entry name" value="MFS_MdtG_SLC18_like"/>
    <property type="match status" value="1"/>
</dbReference>
<keyword evidence="2" id="KW-0813">Transport</keyword>
<protein>
    <recommendedName>
        <fullName evidence="9">Major facilitator superfamily (MFS) profile domain-containing protein</fullName>
    </recommendedName>
</protein>
<evidence type="ECO:0000256" key="8">
    <source>
        <dbReference type="SAM" id="Phobius"/>
    </source>
</evidence>
<feature type="transmembrane region" description="Helical" evidence="8">
    <location>
        <begin position="426"/>
        <end position="448"/>
    </location>
</feature>
<dbReference type="PANTHER" id="PTHR23506">
    <property type="entry name" value="GH10249P"/>
    <property type="match status" value="1"/>
</dbReference>
<feature type="domain" description="Major facilitator superfamily (MFS) profile" evidence="9">
    <location>
        <begin position="45"/>
        <end position="481"/>
    </location>
</feature>
<evidence type="ECO:0000256" key="6">
    <source>
        <dbReference type="ARBA" id="ARBA00023180"/>
    </source>
</evidence>
<dbReference type="InterPro" id="IPR011701">
    <property type="entry name" value="MFS"/>
</dbReference>
<proteinExistence type="predicted"/>
<name>A0A0P7B687_9HYPO</name>
<feature type="transmembrane region" description="Helical" evidence="8">
    <location>
        <begin position="379"/>
        <end position="405"/>
    </location>
</feature>
<dbReference type="Gene3D" id="1.20.1250.20">
    <property type="entry name" value="MFS general substrate transporter like domains"/>
    <property type="match status" value="1"/>
</dbReference>
<evidence type="ECO:0000313" key="11">
    <source>
        <dbReference type="Proteomes" id="UP000050424"/>
    </source>
</evidence>
<dbReference type="Proteomes" id="UP000050424">
    <property type="component" value="Unassembled WGS sequence"/>
</dbReference>
<feature type="transmembrane region" description="Helical" evidence="8">
    <location>
        <begin position="283"/>
        <end position="307"/>
    </location>
</feature>
<gene>
    <name evidence="10" type="ORF">AK830_g4514</name>
</gene>
<comment type="caution">
    <text evidence="10">The sequence shown here is derived from an EMBL/GenBank/DDBJ whole genome shotgun (WGS) entry which is preliminary data.</text>
</comment>
<feature type="transmembrane region" description="Helical" evidence="8">
    <location>
        <begin position="43"/>
        <end position="70"/>
    </location>
</feature>
<dbReference type="InterPro" id="IPR020846">
    <property type="entry name" value="MFS_dom"/>
</dbReference>
<keyword evidence="6" id="KW-0325">Glycoprotein</keyword>
<keyword evidence="3 8" id="KW-0812">Transmembrane</keyword>
<reference evidence="10 11" key="1">
    <citation type="submission" date="2015-09" db="EMBL/GenBank/DDBJ databases">
        <title>Draft genome of a European isolate of the apple canker pathogen Neonectria ditissima.</title>
        <authorList>
            <person name="Gomez-Cortecero A."/>
            <person name="Harrison R.J."/>
            <person name="Armitage A.D."/>
        </authorList>
    </citation>
    <scope>NUCLEOTIDE SEQUENCE [LARGE SCALE GENOMIC DNA]</scope>
    <source>
        <strain evidence="10 11">R09/05</strain>
    </source>
</reference>
<feature type="compositionally biased region" description="Polar residues" evidence="7">
    <location>
        <begin position="253"/>
        <end position="262"/>
    </location>
</feature>
<dbReference type="GO" id="GO:0016020">
    <property type="term" value="C:membrane"/>
    <property type="evidence" value="ECO:0007669"/>
    <property type="project" value="UniProtKB-SubCell"/>
</dbReference>
<dbReference type="GO" id="GO:0022857">
    <property type="term" value="F:transmembrane transporter activity"/>
    <property type="evidence" value="ECO:0007669"/>
    <property type="project" value="InterPro"/>
</dbReference>
<evidence type="ECO:0000259" key="9">
    <source>
        <dbReference type="PROSITE" id="PS50850"/>
    </source>
</evidence>
<dbReference type="SUPFAM" id="SSF103473">
    <property type="entry name" value="MFS general substrate transporter"/>
    <property type="match status" value="1"/>
</dbReference>
<feature type="transmembrane region" description="Helical" evidence="8">
    <location>
        <begin position="205"/>
        <end position="224"/>
    </location>
</feature>
<evidence type="ECO:0000256" key="7">
    <source>
        <dbReference type="SAM" id="MobiDB-lite"/>
    </source>
</evidence>
<feature type="transmembrane region" description="Helical" evidence="8">
    <location>
        <begin position="319"/>
        <end position="336"/>
    </location>
</feature>
<keyword evidence="11" id="KW-1185">Reference proteome</keyword>
<dbReference type="AlphaFoldDB" id="A0A0P7B687"/>
<evidence type="ECO:0000256" key="4">
    <source>
        <dbReference type="ARBA" id="ARBA00022989"/>
    </source>
</evidence>
<dbReference type="Pfam" id="PF07690">
    <property type="entry name" value="MFS_1"/>
    <property type="match status" value="1"/>
</dbReference>
<keyword evidence="4 8" id="KW-1133">Transmembrane helix</keyword>
<feature type="region of interest" description="Disordered" evidence="7">
    <location>
        <begin position="236"/>
        <end position="265"/>
    </location>
</feature>
<dbReference type="PROSITE" id="PS50850">
    <property type="entry name" value="MFS"/>
    <property type="match status" value="1"/>
</dbReference>
<evidence type="ECO:0000256" key="1">
    <source>
        <dbReference type="ARBA" id="ARBA00004141"/>
    </source>
</evidence>
<feature type="transmembrane region" description="Helical" evidence="8">
    <location>
        <begin position="116"/>
        <end position="135"/>
    </location>
</feature>
<feature type="transmembrane region" description="Helical" evidence="8">
    <location>
        <begin position="348"/>
        <end position="367"/>
    </location>
</feature>
<feature type="transmembrane region" description="Helical" evidence="8">
    <location>
        <begin position="90"/>
        <end position="109"/>
    </location>
</feature>
<dbReference type="PANTHER" id="PTHR23506:SF23">
    <property type="entry name" value="GH10249P"/>
    <property type="match status" value="1"/>
</dbReference>
<dbReference type="STRING" id="78410.A0A0P7B687"/>